<dbReference type="InterPro" id="IPR018253">
    <property type="entry name" value="DnaJ_domain_CS"/>
</dbReference>
<gene>
    <name evidence="3" type="ORF">HKI87_05g34160</name>
</gene>
<dbReference type="Pfam" id="PF00226">
    <property type="entry name" value="DnaJ"/>
    <property type="match status" value="1"/>
</dbReference>
<dbReference type="SMART" id="SM00271">
    <property type="entry name" value="DnaJ"/>
    <property type="match status" value="1"/>
</dbReference>
<sequence>MMRMMMRRGVLRRRFVLKGRVNGGGSLHYNVRHHVAPSCSSRGSNNNNNTTTLYSVLGVKQNSTQRDIKKAYRALAKTTHPDVTGGDPEEFKRVAKAYAVLSDENARAEYDRKRMAEQMFAGGSIDDAFDFFASSGYSKNQRGKGRRKEEKEEPFYGFADLFRDIEREFAEYGEGEGEGEGENGDGILRKLGEDLLDFLEGKPYAEGGDSKKDDAGPRPTRDPPKPKPRPKSRPAAAAASFDADLELQELKRQMGKE</sequence>
<accession>A0AAX4P784</accession>
<dbReference type="SUPFAM" id="SSF46565">
    <property type="entry name" value="Chaperone J-domain"/>
    <property type="match status" value="1"/>
</dbReference>
<dbReference type="EMBL" id="CP151505">
    <property type="protein sequence ID" value="WZN61881.1"/>
    <property type="molecule type" value="Genomic_DNA"/>
</dbReference>
<dbReference type="InterPro" id="IPR001623">
    <property type="entry name" value="DnaJ_domain"/>
</dbReference>
<evidence type="ECO:0000313" key="4">
    <source>
        <dbReference type="Proteomes" id="UP001472866"/>
    </source>
</evidence>
<keyword evidence="4" id="KW-1185">Reference proteome</keyword>
<feature type="domain" description="J" evidence="2">
    <location>
        <begin position="52"/>
        <end position="114"/>
    </location>
</feature>
<protein>
    <submittedName>
        <fullName evidence="3">DnaJ-like protein</fullName>
    </submittedName>
</protein>
<dbReference type="PANTHER" id="PTHR43096">
    <property type="entry name" value="DNAJ HOMOLOG 1, MITOCHONDRIAL-RELATED"/>
    <property type="match status" value="1"/>
</dbReference>
<reference evidence="3 4" key="1">
    <citation type="submission" date="2024-03" db="EMBL/GenBank/DDBJ databases">
        <title>Complete genome sequence of the green alga Chloropicon roscoffensis RCC1871.</title>
        <authorList>
            <person name="Lemieux C."/>
            <person name="Pombert J.-F."/>
            <person name="Otis C."/>
            <person name="Turmel M."/>
        </authorList>
    </citation>
    <scope>NUCLEOTIDE SEQUENCE [LARGE SCALE GENOMIC DNA]</scope>
    <source>
        <strain evidence="3 4">RCC1871</strain>
    </source>
</reference>
<dbReference type="Proteomes" id="UP001472866">
    <property type="component" value="Chromosome 05"/>
</dbReference>
<dbReference type="InterPro" id="IPR036869">
    <property type="entry name" value="J_dom_sf"/>
</dbReference>
<evidence type="ECO:0000313" key="3">
    <source>
        <dbReference type="EMBL" id="WZN61881.1"/>
    </source>
</evidence>
<dbReference type="PROSITE" id="PS50076">
    <property type="entry name" value="DNAJ_2"/>
    <property type="match status" value="1"/>
</dbReference>
<dbReference type="GO" id="GO:0051082">
    <property type="term" value="F:unfolded protein binding"/>
    <property type="evidence" value="ECO:0007669"/>
    <property type="project" value="TreeGrafter"/>
</dbReference>
<name>A0AAX4P784_9CHLO</name>
<dbReference type="PROSITE" id="PS00636">
    <property type="entry name" value="DNAJ_1"/>
    <property type="match status" value="1"/>
</dbReference>
<organism evidence="3 4">
    <name type="scientific">Chloropicon roscoffensis</name>
    <dbReference type="NCBI Taxonomy" id="1461544"/>
    <lineage>
        <taxon>Eukaryota</taxon>
        <taxon>Viridiplantae</taxon>
        <taxon>Chlorophyta</taxon>
        <taxon>Chloropicophyceae</taxon>
        <taxon>Chloropicales</taxon>
        <taxon>Chloropicaceae</taxon>
        <taxon>Chloropicon</taxon>
    </lineage>
</organism>
<dbReference type="GO" id="GO:0042026">
    <property type="term" value="P:protein refolding"/>
    <property type="evidence" value="ECO:0007669"/>
    <property type="project" value="TreeGrafter"/>
</dbReference>
<dbReference type="CDD" id="cd06257">
    <property type="entry name" value="DnaJ"/>
    <property type="match status" value="1"/>
</dbReference>
<feature type="compositionally biased region" description="Basic and acidic residues" evidence="1">
    <location>
        <begin position="248"/>
        <end position="257"/>
    </location>
</feature>
<dbReference type="AlphaFoldDB" id="A0AAX4P784"/>
<evidence type="ECO:0000256" key="1">
    <source>
        <dbReference type="SAM" id="MobiDB-lite"/>
    </source>
</evidence>
<proteinExistence type="predicted"/>
<dbReference type="PRINTS" id="PR00625">
    <property type="entry name" value="JDOMAIN"/>
</dbReference>
<evidence type="ECO:0000259" key="2">
    <source>
        <dbReference type="PROSITE" id="PS50076"/>
    </source>
</evidence>
<dbReference type="PANTHER" id="PTHR43096:SF58">
    <property type="entry name" value="CHAPERONE DNAJ-DOMAIN SUPERFAMILY PROTEIN"/>
    <property type="match status" value="1"/>
</dbReference>
<dbReference type="GO" id="GO:0005737">
    <property type="term" value="C:cytoplasm"/>
    <property type="evidence" value="ECO:0007669"/>
    <property type="project" value="TreeGrafter"/>
</dbReference>
<feature type="region of interest" description="Disordered" evidence="1">
    <location>
        <begin position="199"/>
        <end position="257"/>
    </location>
</feature>
<feature type="compositionally biased region" description="Basic and acidic residues" evidence="1">
    <location>
        <begin position="208"/>
        <end position="225"/>
    </location>
</feature>
<dbReference type="Gene3D" id="1.10.287.110">
    <property type="entry name" value="DnaJ domain"/>
    <property type="match status" value="1"/>
</dbReference>